<dbReference type="GO" id="GO:0036503">
    <property type="term" value="P:ERAD pathway"/>
    <property type="evidence" value="ECO:0007669"/>
    <property type="project" value="TreeGrafter"/>
</dbReference>
<feature type="transmembrane region" description="Helical" evidence="16">
    <location>
        <begin position="162"/>
        <end position="186"/>
    </location>
</feature>
<feature type="compositionally biased region" description="Acidic residues" evidence="15">
    <location>
        <begin position="24"/>
        <end position="33"/>
    </location>
</feature>
<dbReference type="PANTHER" id="PTHR13145">
    <property type="entry name" value="SSM4 PROTEIN"/>
    <property type="match status" value="1"/>
</dbReference>
<evidence type="ECO:0000256" key="12">
    <source>
        <dbReference type="ARBA" id="ARBA00023136"/>
    </source>
</evidence>
<feature type="transmembrane region" description="Helical" evidence="16">
    <location>
        <begin position="416"/>
        <end position="439"/>
    </location>
</feature>
<evidence type="ECO:0000313" key="20">
    <source>
        <dbReference type="Proteomes" id="UP001054889"/>
    </source>
</evidence>
<evidence type="ECO:0000256" key="7">
    <source>
        <dbReference type="ARBA" id="ARBA00022723"/>
    </source>
</evidence>
<reference evidence="19" key="1">
    <citation type="journal article" date="2018" name="DNA Res.">
        <title>Multiple hybrid de novo genome assembly of finger millet, an orphan allotetraploid crop.</title>
        <authorList>
            <person name="Hatakeyama M."/>
            <person name="Aluri S."/>
            <person name="Balachadran M.T."/>
            <person name="Sivarajan S.R."/>
            <person name="Patrignani A."/>
            <person name="Gruter S."/>
            <person name="Poveda L."/>
            <person name="Shimizu-Inatsugi R."/>
            <person name="Baeten J."/>
            <person name="Francoijs K.J."/>
            <person name="Nataraja K.N."/>
            <person name="Reddy Y.A.N."/>
            <person name="Phadnis S."/>
            <person name="Ravikumar R.L."/>
            <person name="Schlapbach R."/>
            <person name="Sreeman S.M."/>
            <person name="Shimizu K.K."/>
        </authorList>
    </citation>
    <scope>NUCLEOTIDE SEQUENCE</scope>
</reference>
<evidence type="ECO:0000256" key="8">
    <source>
        <dbReference type="ARBA" id="ARBA00022771"/>
    </source>
</evidence>
<dbReference type="Gene3D" id="3.30.40.10">
    <property type="entry name" value="Zinc/RING finger domain, C3HC4 (zinc finger)"/>
    <property type="match status" value="1"/>
</dbReference>
<sequence length="994" mass="111405">MAEIADRVAAGELPEETRPPSAGAEDEDEEEEEGDVCRICRNRGDEDHPLRYPCACSGSIKFVHQDCLLQWLDHSNSRQCEVCKHAFSFSPVYAANAPSRLPFQELIIGVGMKACHVFQFILRLAFVLSVWLMIIPFITYWIWRLTFVRSLGEAQRLFLSHISAQLILSDCLHGFLLSAIIVLIFLGATSLRDYIRHLRELGGHDAERDDGGRERHGARAVRRLPGPNNRGPADGNIDELAEAQGIGAGELLRRNAENVAARLERLEAQVEQMLDGLDDADGAEDVPFDELVGMQGPVFHLVENAITVLASNAIFLIVVIFLPFSLGRIVLHNEGVIGHVIEVVTQSLKINATGLTVIQGAGKNSLVKGTTIGSSYLSDLTTLAVGYMFIFCLVFLYIGSLALLRQFFAGMKHLMTMVKVAFLLVIELGVFPLMCGWWLDVCTLKMLGATIAQRVEFFTISPLASSSIHWLVGIVLRNGVLYFLRDPADPNYNPFRDLIDDPVHKHARRVLLSVAVYGSLIVMLVFLPVKLAMRVAPKIFPLDITIFDPFTEIPVDVLLFQICIPFAIEHFKPRATIKALLHHWFAAVGWALGLTDFLLPKPEENGGQENWNGRAERRDRVHGGREMVAPQVEQRMIHVAEDNGRGNANEANDIAEESDVDDQGDSEYGFVLRIVLLLVLAWMTLLIFNAGMIVIPISLGRLVFEAIPRLPITHGIKCNDLFSFSIGCYIIWSAAAGTRYAIDYIRSGQLGFLVQQICKWCSIVLKSSALLSIWIFVIPVLIGLLFELLVIVPMRVPIDESPVFLLYQDWALGLIFLKIWTRLVMLDQMAPLVDESWRAKFERVRDDGFSHLRGLWVLHEIIMPIVSKLLTALCVPYVLARGIFPVLGYPLIVNSAVYRFAWLGCLIFSALFFCGKRFHVWFTNLHNSIRDDRYLIGRRLHNFGEDSPQSSDSGATSGSDEQDQALILREQEGEQGPRMRHVNLRANQQPRLAF</sequence>
<evidence type="ECO:0000259" key="18">
    <source>
        <dbReference type="PROSITE" id="PS51292"/>
    </source>
</evidence>
<evidence type="ECO:0000313" key="19">
    <source>
        <dbReference type="EMBL" id="GJN38909.1"/>
    </source>
</evidence>
<keyword evidence="14" id="KW-0175">Coiled coil</keyword>
<feature type="transmembrane region" description="Helical" evidence="16">
    <location>
        <begin position="384"/>
        <end position="404"/>
    </location>
</feature>
<dbReference type="GO" id="GO:0008270">
    <property type="term" value="F:zinc ion binding"/>
    <property type="evidence" value="ECO:0007669"/>
    <property type="project" value="UniProtKB-KW"/>
</dbReference>
<comment type="catalytic activity">
    <reaction evidence="1">
        <text>S-ubiquitinyl-[E2 ubiquitin-conjugating enzyme]-L-cysteine + [acceptor protein]-L-lysine = [E2 ubiquitin-conjugating enzyme]-L-cysteine + N(6)-ubiquitinyl-[acceptor protein]-L-lysine.</text>
        <dbReference type="EC" id="2.3.2.27"/>
    </reaction>
</comment>
<keyword evidence="20" id="KW-1185">Reference proteome</keyword>
<dbReference type="InterPro" id="IPR013083">
    <property type="entry name" value="Znf_RING/FYVE/PHD"/>
</dbReference>
<evidence type="ECO:0000256" key="3">
    <source>
        <dbReference type="ARBA" id="ARBA00004906"/>
    </source>
</evidence>
<evidence type="ECO:0000256" key="14">
    <source>
        <dbReference type="SAM" id="Coils"/>
    </source>
</evidence>
<dbReference type="FunFam" id="3.30.40.10:FF:000288">
    <property type="entry name" value="Probable E3 ubiquitin ligase SUD1"/>
    <property type="match status" value="1"/>
</dbReference>
<dbReference type="SUPFAM" id="SSF57850">
    <property type="entry name" value="RING/U-box"/>
    <property type="match status" value="1"/>
</dbReference>
<feature type="compositionally biased region" description="Polar residues" evidence="15">
    <location>
        <begin position="985"/>
        <end position="994"/>
    </location>
</feature>
<evidence type="ECO:0000256" key="10">
    <source>
        <dbReference type="ARBA" id="ARBA00022833"/>
    </source>
</evidence>
<feature type="transmembrane region" description="Helical" evidence="16">
    <location>
        <begin position="304"/>
        <end position="324"/>
    </location>
</feature>
<dbReference type="PROSITE" id="PS50089">
    <property type="entry name" value="ZF_RING_2"/>
    <property type="match status" value="1"/>
</dbReference>
<dbReference type="Proteomes" id="UP001054889">
    <property type="component" value="Unassembled WGS sequence"/>
</dbReference>
<feature type="transmembrane region" description="Helical" evidence="16">
    <location>
        <begin position="670"/>
        <end position="695"/>
    </location>
</feature>
<evidence type="ECO:0000256" key="6">
    <source>
        <dbReference type="ARBA" id="ARBA00022692"/>
    </source>
</evidence>
<dbReference type="AlphaFoldDB" id="A0AAV5FT98"/>
<feature type="transmembrane region" description="Helical" evidence="16">
    <location>
        <begin position="769"/>
        <end position="792"/>
    </location>
</feature>
<organism evidence="19 20">
    <name type="scientific">Eleusine coracana subsp. coracana</name>
    <dbReference type="NCBI Taxonomy" id="191504"/>
    <lineage>
        <taxon>Eukaryota</taxon>
        <taxon>Viridiplantae</taxon>
        <taxon>Streptophyta</taxon>
        <taxon>Embryophyta</taxon>
        <taxon>Tracheophyta</taxon>
        <taxon>Spermatophyta</taxon>
        <taxon>Magnoliopsida</taxon>
        <taxon>Liliopsida</taxon>
        <taxon>Poales</taxon>
        <taxon>Poaceae</taxon>
        <taxon>PACMAD clade</taxon>
        <taxon>Chloridoideae</taxon>
        <taxon>Cynodonteae</taxon>
        <taxon>Eleusininae</taxon>
        <taxon>Eleusine</taxon>
    </lineage>
</organism>
<feature type="region of interest" description="Disordered" evidence="15">
    <location>
        <begin position="945"/>
        <end position="994"/>
    </location>
</feature>
<dbReference type="EMBL" id="BQKI01000097">
    <property type="protein sequence ID" value="GJN38909.1"/>
    <property type="molecule type" value="Genomic_DNA"/>
</dbReference>
<accession>A0AAV5FT98</accession>
<evidence type="ECO:0000256" key="5">
    <source>
        <dbReference type="ARBA" id="ARBA00022679"/>
    </source>
</evidence>
<evidence type="ECO:0000256" key="2">
    <source>
        <dbReference type="ARBA" id="ARBA00004141"/>
    </source>
</evidence>
<feature type="domain" description="RING-CH-type" evidence="18">
    <location>
        <begin position="29"/>
        <end position="90"/>
    </location>
</feature>
<feature type="region of interest" description="Disordered" evidence="15">
    <location>
        <begin position="1"/>
        <end position="33"/>
    </location>
</feature>
<gene>
    <name evidence="19" type="primary">gb27990</name>
    <name evidence="19" type="ORF">PR202_gb27990</name>
</gene>
<dbReference type="CDD" id="cd16702">
    <property type="entry name" value="RING_CH-C4HC3_MARCH6"/>
    <property type="match status" value="1"/>
</dbReference>
<evidence type="ECO:0000256" key="4">
    <source>
        <dbReference type="ARBA" id="ARBA00012483"/>
    </source>
</evidence>
<dbReference type="GO" id="GO:0005789">
    <property type="term" value="C:endoplasmic reticulum membrane"/>
    <property type="evidence" value="ECO:0007669"/>
    <property type="project" value="TreeGrafter"/>
</dbReference>
<keyword evidence="8 13" id="KW-0863">Zinc-finger</keyword>
<dbReference type="Pfam" id="PF12906">
    <property type="entry name" value="RINGv"/>
    <property type="match status" value="1"/>
</dbReference>
<keyword evidence="7" id="KW-0479">Metal-binding</keyword>
<keyword evidence="10" id="KW-0862">Zinc</keyword>
<dbReference type="InterPro" id="IPR001841">
    <property type="entry name" value="Znf_RING"/>
</dbReference>
<comment type="pathway">
    <text evidence="3">Protein modification; protein ubiquitination.</text>
</comment>
<dbReference type="Pfam" id="PF23113">
    <property type="entry name" value="MARCHF6_C"/>
    <property type="match status" value="1"/>
</dbReference>
<feature type="transmembrane region" description="Helical" evidence="16">
    <location>
        <begin position="120"/>
        <end position="142"/>
    </location>
</feature>
<feature type="compositionally biased region" description="Polar residues" evidence="15">
    <location>
        <begin position="947"/>
        <end position="959"/>
    </location>
</feature>
<dbReference type="PROSITE" id="PS51292">
    <property type="entry name" value="ZF_RING_CH"/>
    <property type="match status" value="1"/>
</dbReference>
<dbReference type="InterPro" id="IPR011016">
    <property type="entry name" value="Znf_RING-CH"/>
</dbReference>
<feature type="transmembrane region" description="Helical" evidence="16">
    <location>
        <begin position="510"/>
        <end position="529"/>
    </location>
</feature>
<dbReference type="GO" id="GO:0061630">
    <property type="term" value="F:ubiquitin protein ligase activity"/>
    <property type="evidence" value="ECO:0007669"/>
    <property type="project" value="UniProtKB-EC"/>
</dbReference>
<dbReference type="EC" id="2.3.2.27" evidence="4"/>
<reference evidence="19" key="2">
    <citation type="submission" date="2021-12" db="EMBL/GenBank/DDBJ databases">
        <title>Resequencing data analysis of finger millet.</title>
        <authorList>
            <person name="Hatakeyama M."/>
            <person name="Aluri S."/>
            <person name="Balachadran M.T."/>
            <person name="Sivarajan S.R."/>
            <person name="Poveda L."/>
            <person name="Shimizu-Inatsugi R."/>
            <person name="Schlapbach R."/>
            <person name="Sreeman S.M."/>
            <person name="Shimizu K.K."/>
        </authorList>
    </citation>
    <scope>NUCLEOTIDE SEQUENCE</scope>
</reference>
<protein>
    <recommendedName>
        <fullName evidence="4">RING-type E3 ubiquitin transferase</fullName>
        <ecNumber evidence="4">2.3.2.27</ecNumber>
    </recommendedName>
</protein>
<evidence type="ECO:0000259" key="17">
    <source>
        <dbReference type="PROSITE" id="PS50089"/>
    </source>
</evidence>
<feature type="transmembrane region" description="Helical" evidence="16">
    <location>
        <begin position="896"/>
        <end position="914"/>
    </location>
</feature>
<keyword evidence="11 16" id="KW-1133">Transmembrane helix</keyword>
<evidence type="ECO:0000256" key="16">
    <source>
        <dbReference type="SAM" id="Phobius"/>
    </source>
</evidence>
<feature type="transmembrane region" description="Helical" evidence="16">
    <location>
        <begin position="861"/>
        <end position="884"/>
    </location>
</feature>
<evidence type="ECO:0000256" key="1">
    <source>
        <dbReference type="ARBA" id="ARBA00000900"/>
    </source>
</evidence>
<dbReference type="SMART" id="SM00744">
    <property type="entry name" value="RINGv"/>
    <property type="match status" value="1"/>
</dbReference>
<comment type="caution">
    <text evidence="19">The sequence shown here is derived from an EMBL/GenBank/DDBJ whole genome shotgun (WGS) entry which is preliminary data.</text>
</comment>
<dbReference type="InterPro" id="IPR056521">
    <property type="entry name" value="MARCHF6-like_C"/>
</dbReference>
<evidence type="ECO:0000256" key="13">
    <source>
        <dbReference type="PROSITE-ProRule" id="PRU00175"/>
    </source>
</evidence>
<keyword evidence="5" id="KW-0808">Transferase</keyword>
<dbReference type="PANTHER" id="PTHR13145:SF0">
    <property type="entry name" value="E3 UBIQUITIN-PROTEIN LIGASE MARCHF6"/>
    <property type="match status" value="1"/>
</dbReference>
<feature type="domain" description="RING-type" evidence="17">
    <location>
        <begin position="37"/>
        <end position="84"/>
    </location>
</feature>
<evidence type="ECO:0000256" key="11">
    <source>
        <dbReference type="ARBA" id="ARBA00022989"/>
    </source>
</evidence>
<evidence type="ECO:0000256" key="9">
    <source>
        <dbReference type="ARBA" id="ARBA00022786"/>
    </source>
</evidence>
<proteinExistence type="predicted"/>
<feature type="transmembrane region" description="Helical" evidence="16">
    <location>
        <begin position="804"/>
        <end position="821"/>
    </location>
</feature>
<keyword evidence="6 16" id="KW-0812">Transmembrane</keyword>
<evidence type="ECO:0000256" key="15">
    <source>
        <dbReference type="SAM" id="MobiDB-lite"/>
    </source>
</evidence>
<feature type="coiled-coil region" evidence="14">
    <location>
        <begin position="249"/>
        <end position="283"/>
    </location>
</feature>
<name>A0AAV5FT98_ELECO</name>
<comment type="subcellular location">
    <subcellularLocation>
        <location evidence="2">Membrane</location>
        <topology evidence="2">Multi-pass membrane protein</topology>
    </subcellularLocation>
</comment>
<keyword evidence="12 16" id="KW-0472">Membrane</keyword>
<keyword evidence="9" id="KW-0833">Ubl conjugation pathway</keyword>